<dbReference type="InterPro" id="IPR031852">
    <property type="entry name" value="Vik1/Cik1_MT-bd"/>
</dbReference>
<dbReference type="Pfam" id="PF16796">
    <property type="entry name" value="Microtub_bd"/>
    <property type="match status" value="1"/>
</dbReference>
<keyword evidence="9" id="KW-1185">Reference proteome</keyword>
<evidence type="ECO:0000313" key="9">
    <source>
        <dbReference type="Proteomes" id="UP000694392"/>
    </source>
</evidence>
<feature type="domain" description="Kinesin motor" evidence="7">
    <location>
        <begin position="126"/>
        <end position="286"/>
    </location>
</feature>
<dbReference type="GO" id="GO:0005524">
    <property type="term" value="F:ATP binding"/>
    <property type="evidence" value="ECO:0007669"/>
    <property type="project" value="UniProtKB-UniRule"/>
</dbReference>
<dbReference type="InterPro" id="IPR027640">
    <property type="entry name" value="Kinesin-like_fam"/>
</dbReference>
<keyword evidence="5" id="KW-0505">Motor protein</keyword>
<comment type="similarity">
    <text evidence="5">Belongs to the TRAFAC class myosin-kinesin ATPase superfamily. Kinesin family.</text>
</comment>
<dbReference type="GO" id="GO:0015630">
    <property type="term" value="C:microtubule cytoskeleton"/>
    <property type="evidence" value="ECO:0007669"/>
    <property type="project" value="TreeGrafter"/>
</dbReference>
<keyword evidence="6" id="KW-0175">Coiled coil</keyword>
<evidence type="ECO:0000256" key="3">
    <source>
        <dbReference type="ARBA" id="ARBA00022840"/>
    </source>
</evidence>
<protein>
    <recommendedName>
        <fullName evidence="7">Kinesin motor domain-containing protein</fullName>
    </recommendedName>
</protein>
<dbReference type="GO" id="GO:0007018">
    <property type="term" value="P:microtubule-based movement"/>
    <property type="evidence" value="ECO:0007669"/>
    <property type="project" value="InterPro"/>
</dbReference>
<evidence type="ECO:0000259" key="7">
    <source>
        <dbReference type="PROSITE" id="PS50067"/>
    </source>
</evidence>
<feature type="coiled-coil region" evidence="6">
    <location>
        <begin position="32"/>
        <end position="59"/>
    </location>
</feature>
<evidence type="ECO:0000256" key="6">
    <source>
        <dbReference type="SAM" id="Coils"/>
    </source>
</evidence>
<reference evidence="8" key="1">
    <citation type="submission" date="2025-08" db="UniProtKB">
        <authorList>
            <consortium name="Ensembl"/>
        </authorList>
    </citation>
    <scope>IDENTIFICATION</scope>
</reference>
<dbReference type="InterPro" id="IPR001752">
    <property type="entry name" value="Kinesin_motor_dom"/>
</dbReference>
<evidence type="ECO:0000256" key="4">
    <source>
        <dbReference type="ARBA" id="ARBA00023212"/>
    </source>
</evidence>
<evidence type="ECO:0000256" key="2">
    <source>
        <dbReference type="ARBA" id="ARBA00022741"/>
    </source>
</evidence>
<reference evidence="8" key="2">
    <citation type="submission" date="2025-09" db="UniProtKB">
        <authorList>
            <consortium name="Ensembl"/>
        </authorList>
    </citation>
    <scope>IDENTIFICATION</scope>
</reference>
<dbReference type="PANTHER" id="PTHR47972">
    <property type="entry name" value="KINESIN-LIKE PROTEIN KLP-3"/>
    <property type="match status" value="1"/>
</dbReference>
<dbReference type="AlphaFoldDB" id="A0A8D0GDB3"/>
<dbReference type="InterPro" id="IPR036961">
    <property type="entry name" value="Kinesin_motor_dom_sf"/>
</dbReference>
<keyword evidence="4" id="KW-0206">Cytoskeleton</keyword>
<dbReference type="SMART" id="SM00129">
    <property type="entry name" value="KISc"/>
    <property type="match status" value="1"/>
</dbReference>
<keyword evidence="3 5" id="KW-0067">ATP-binding</keyword>
<dbReference type="PANTHER" id="PTHR47972:SF63">
    <property type="entry name" value="KINESIN FAMILY MEMBER 25"/>
    <property type="match status" value="1"/>
</dbReference>
<proteinExistence type="inferred from homology"/>
<dbReference type="Ensembl" id="ENSSPUT00000003948.1">
    <property type="protein sequence ID" value="ENSSPUP00000003714.1"/>
    <property type="gene ID" value="ENSSPUG00000002838.1"/>
</dbReference>
<dbReference type="SUPFAM" id="SSF52540">
    <property type="entry name" value="P-loop containing nucleoside triphosphate hydrolases"/>
    <property type="match status" value="1"/>
</dbReference>
<dbReference type="InterPro" id="IPR027417">
    <property type="entry name" value="P-loop_NTPase"/>
</dbReference>
<evidence type="ECO:0000256" key="1">
    <source>
        <dbReference type="ARBA" id="ARBA00004245"/>
    </source>
</evidence>
<evidence type="ECO:0000313" key="8">
    <source>
        <dbReference type="Ensembl" id="ENSSPUP00000003714.1"/>
    </source>
</evidence>
<feature type="binding site" evidence="5">
    <location>
        <begin position="222"/>
        <end position="229"/>
    </location>
    <ligand>
        <name>ATP</name>
        <dbReference type="ChEBI" id="CHEBI:30616"/>
    </ligand>
</feature>
<accession>A0A8D0GDB3</accession>
<keyword evidence="4" id="KW-0963">Cytoplasm</keyword>
<dbReference type="GeneTree" id="ENSGT00940000167703"/>
<dbReference type="Proteomes" id="UP000694392">
    <property type="component" value="Unplaced"/>
</dbReference>
<dbReference type="GO" id="GO:0008017">
    <property type="term" value="F:microtubule binding"/>
    <property type="evidence" value="ECO:0007669"/>
    <property type="project" value="InterPro"/>
</dbReference>
<keyword evidence="2 5" id="KW-0547">Nucleotide-binding</keyword>
<dbReference type="GO" id="GO:0003777">
    <property type="term" value="F:microtubule motor activity"/>
    <property type="evidence" value="ECO:0007669"/>
    <property type="project" value="InterPro"/>
</dbReference>
<sequence>MIGKSSNEESQLCFSYSKQKNLHRSTSSRAIAVQLNGAIQRFKQDLKNLRSSALALSRDFQHQCKNYLYQVLTAVQKIQLQNEFLQEFQTNAFELEQSLQEVNEKYQKEKEKRRVLHNSLVELRGNIRVHCRIRPVLHFDTASAESSSHDRYKKFSEKVAYATDDETVLVKCNRPGHALVNKTFQFERVYSAVESQETVFADVSPLLTSLLDGYNVCIMAYGQTGSGKTYTMLGPQSKEDFTLPVETEPGLGIIPRAAEEIFSLTSTWKVAYAPDCGFLINAFSRL</sequence>
<dbReference type="PROSITE" id="PS50067">
    <property type="entry name" value="KINESIN_MOTOR_2"/>
    <property type="match status" value="1"/>
</dbReference>
<feature type="coiled-coil region" evidence="6">
    <location>
        <begin position="85"/>
        <end position="119"/>
    </location>
</feature>
<comment type="subcellular location">
    <subcellularLocation>
        <location evidence="1">Cytoplasm</location>
        <location evidence="1">Cytoskeleton</location>
    </subcellularLocation>
</comment>
<name>A0A8D0GDB3_SPHPU</name>
<organism evidence="8 9">
    <name type="scientific">Sphenodon punctatus</name>
    <name type="common">Tuatara</name>
    <name type="synonym">Hatteria punctata</name>
    <dbReference type="NCBI Taxonomy" id="8508"/>
    <lineage>
        <taxon>Eukaryota</taxon>
        <taxon>Metazoa</taxon>
        <taxon>Chordata</taxon>
        <taxon>Craniata</taxon>
        <taxon>Vertebrata</taxon>
        <taxon>Euteleostomi</taxon>
        <taxon>Lepidosauria</taxon>
        <taxon>Sphenodontia</taxon>
        <taxon>Sphenodontidae</taxon>
        <taxon>Sphenodon</taxon>
    </lineage>
</organism>
<evidence type="ECO:0000256" key="5">
    <source>
        <dbReference type="PROSITE-ProRule" id="PRU00283"/>
    </source>
</evidence>
<dbReference type="Gene3D" id="3.40.850.10">
    <property type="entry name" value="Kinesin motor domain"/>
    <property type="match status" value="1"/>
</dbReference>